<evidence type="ECO:0000313" key="3">
    <source>
        <dbReference type="Proteomes" id="UP000589085"/>
    </source>
</evidence>
<evidence type="ECO:0000256" key="1">
    <source>
        <dbReference type="SAM" id="Phobius"/>
    </source>
</evidence>
<proteinExistence type="predicted"/>
<feature type="transmembrane region" description="Helical" evidence="1">
    <location>
        <begin position="15"/>
        <end position="36"/>
    </location>
</feature>
<sequence length="51" mass="5812">MADLLLHNDYWTTGITFLVGILVGGMFIAACVKGWISWRQRFEPEKPQDDA</sequence>
<organism evidence="2 3">
    <name type="scientific">Gluconacetobacter sacchari</name>
    <dbReference type="NCBI Taxonomy" id="92759"/>
    <lineage>
        <taxon>Bacteria</taxon>
        <taxon>Pseudomonadati</taxon>
        <taxon>Pseudomonadota</taxon>
        <taxon>Alphaproteobacteria</taxon>
        <taxon>Acetobacterales</taxon>
        <taxon>Acetobacteraceae</taxon>
        <taxon>Gluconacetobacter</taxon>
    </lineage>
</organism>
<dbReference type="RefSeq" id="WP_182996203.1">
    <property type="nucleotide sequence ID" value="NZ_JABEQJ010000003.1"/>
</dbReference>
<gene>
    <name evidence="2" type="ORF">HLH48_03995</name>
</gene>
<keyword evidence="1" id="KW-0472">Membrane</keyword>
<keyword evidence="1" id="KW-1133">Transmembrane helix</keyword>
<accession>A0A7W4NQP9</accession>
<reference evidence="2 3" key="1">
    <citation type="submission" date="2020-04" db="EMBL/GenBank/DDBJ databases">
        <title>Description of novel Gluconacetobacter.</title>
        <authorList>
            <person name="Sombolestani A."/>
        </authorList>
    </citation>
    <scope>NUCLEOTIDE SEQUENCE [LARGE SCALE GENOMIC DNA]</scope>
    <source>
        <strain evidence="2 3">LMG 19747</strain>
    </source>
</reference>
<evidence type="ECO:0000313" key="2">
    <source>
        <dbReference type="EMBL" id="MBB2159345.1"/>
    </source>
</evidence>
<keyword evidence="1" id="KW-0812">Transmembrane</keyword>
<comment type="caution">
    <text evidence="2">The sequence shown here is derived from an EMBL/GenBank/DDBJ whole genome shotgun (WGS) entry which is preliminary data.</text>
</comment>
<dbReference type="AlphaFoldDB" id="A0A7W4NQP9"/>
<protein>
    <submittedName>
        <fullName evidence="2">Uncharacterized protein</fullName>
    </submittedName>
</protein>
<dbReference type="Proteomes" id="UP000589085">
    <property type="component" value="Unassembled WGS sequence"/>
</dbReference>
<dbReference type="EMBL" id="JABEQJ010000003">
    <property type="protein sequence ID" value="MBB2159345.1"/>
    <property type="molecule type" value="Genomic_DNA"/>
</dbReference>
<name>A0A7W4NQP9_9PROT</name>